<dbReference type="OrthoDB" id="10264777at2759"/>
<dbReference type="AlphaFoldDB" id="A0A401QK92"/>
<comment type="caution">
    <text evidence="2">The sequence shown here is derived from an EMBL/GenBank/DDBJ whole genome shotgun (WGS) entry which is preliminary data.</text>
</comment>
<evidence type="ECO:0008006" key="4">
    <source>
        <dbReference type="Google" id="ProtNLM"/>
    </source>
</evidence>
<keyword evidence="1" id="KW-0378">Hydrolase</keyword>
<keyword evidence="3" id="KW-1185">Reference proteome</keyword>
<dbReference type="Gene3D" id="3.20.20.140">
    <property type="entry name" value="Metal-dependent hydrolases"/>
    <property type="match status" value="1"/>
</dbReference>
<dbReference type="InterPro" id="IPR032466">
    <property type="entry name" value="Metal_Hydrolase"/>
</dbReference>
<reference evidence="2 3" key="1">
    <citation type="journal article" date="2018" name="Nat. Ecol. Evol.">
        <title>Shark genomes provide insights into elasmobranch evolution and the origin of vertebrates.</title>
        <authorList>
            <person name="Hara Y"/>
            <person name="Yamaguchi K"/>
            <person name="Onimaru K"/>
            <person name="Kadota M"/>
            <person name="Koyanagi M"/>
            <person name="Keeley SD"/>
            <person name="Tatsumi K"/>
            <person name="Tanaka K"/>
            <person name="Motone F"/>
            <person name="Kageyama Y"/>
            <person name="Nozu R"/>
            <person name="Adachi N"/>
            <person name="Nishimura O"/>
            <person name="Nakagawa R"/>
            <person name="Tanegashima C"/>
            <person name="Kiyatake I"/>
            <person name="Matsumoto R"/>
            <person name="Murakumo K"/>
            <person name="Nishida K"/>
            <person name="Terakita A"/>
            <person name="Kuratani S"/>
            <person name="Sato K"/>
            <person name="Hyodo S Kuraku.S."/>
        </authorList>
    </citation>
    <scope>NUCLEOTIDE SEQUENCE [LARGE SCALE GENOMIC DNA]</scope>
</reference>
<organism evidence="2 3">
    <name type="scientific">Scyliorhinus torazame</name>
    <name type="common">Cloudy catshark</name>
    <name type="synonym">Catulus torazame</name>
    <dbReference type="NCBI Taxonomy" id="75743"/>
    <lineage>
        <taxon>Eukaryota</taxon>
        <taxon>Metazoa</taxon>
        <taxon>Chordata</taxon>
        <taxon>Craniata</taxon>
        <taxon>Vertebrata</taxon>
        <taxon>Chondrichthyes</taxon>
        <taxon>Elasmobranchii</taxon>
        <taxon>Galeomorphii</taxon>
        <taxon>Galeoidea</taxon>
        <taxon>Carcharhiniformes</taxon>
        <taxon>Scyliorhinidae</taxon>
        <taxon>Scyliorhinus</taxon>
    </lineage>
</organism>
<evidence type="ECO:0000313" key="2">
    <source>
        <dbReference type="EMBL" id="GCB85837.1"/>
    </source>
</evidence>
<name>A0A401QK92_SCYTO</name>
<evidence type="ECO:0000313" key="3">
    <source>
        <dbReference type="Proteomes" id="UP000288216"/>
    </source>
</evidence>
<dbReference type="STRING" id="75743.A0A401QK92"/>
<evidence type="ECO:0000256" key="1">
    <source>
        <dbReference type="ARBA" id="ARBA00022801"/>
    </source>
</evidence>
<dbReference type="GO" id="GO:0006046">
    <property type="term" value="P:N-acetylglucosamine catabolic process"/>
    <property type="evidence" value="ECO:0007669"/>
    <property type="project" value="TreeGrafter"/>
</dbReference>
<accession>A0A401QK92</accession>
<protein>
    <recommendedName>
        <fullName evidence="4">N-acetylglucosamine-6-phosphate deacetylase</fullName>
    </recommendedName>
</protein>
<proteinExistence type="predicted"/>
<dbReference type="EMBL" id="BFAA01217460">
    <property type="protein sequence ID" value="GCB85837.1"/>
    <property type="molecule type" value="Genomic_DNA"/>
</dbReference>
<dbReference type="PANTHER" id="PTHR11113:SF14">
    <property type="entry name" value="N-ACETYLGLUCOSAMINE-6-PHOSPHATE DEACETYLASE"/>
    <property type="match status" value="1"/>
</dbReference>
<gene>
    <name evidence="2" type="ORF">scyTo_0026589</name>
</gene>
<dbReference type="PANTHER" id="PTHR11113">
    <property type="entry name" value="N-ACETYLGLUCOSAMINE-6-PHOSPHATE DEACETYLASE"/>
    <property type="match status" value="1"/>
</dbReference>
<dbReference type="Proteomes" id="UP000288216">
    <property type="component" value="Unassembled WGS sequence"/>
</dbReference>
<dbReference type="SUPFAM" id="SSF51556">
    <property type="entry name" value="Metallo-dependent hydrolases"/>
    <property type="match status" value="1"/>
</dbReference>
<dbReference type="GO" id="GO:0008448">
    <property type="term" value="F:N-acetylglucosamine-6-phosphate deacetylase activity"/>
    <property type="evidence" value="ECO:0007669"/>
    <property type="project" value="TreeGrafter"/>
</dbReference>
<sequence length="119" mass="13026">LHLEGPFISKDKKGAHPEEYLRTFENRGFQDLLDTYGSLDNVRIITLAPELDRSSEVIGELVSRGIRVSLGHSVGNLTQAEAAVKHGATFITHLFNAMLPVSQLPKPARNGGSSRKGYL</sequence>
<feature type="non-terminal residue" evidence="2">
    <location>
        <position position="1"/>
    </location>
</feature>